<evidence type="ECO:0000259" key="5">
    <source>
        <dbReference type="Pfam" id="PF00296"/>
    </source>
</evidence>
<sequence>MILSFWLMGTQSANYGRNPENVKIMPGIFAVIGRTEAEAKEKYDQLQDLIDPQVGLALLSGLIGNVDLSAYPLDGPLPDLPETNNNKSRLKLVQDLAGREKLTIRQTYLAIAGARGHRTIWGTPEQITDQLEEWFSNDAADGFNIMPPHLPGGLDDFVELVVPELRRRGLFRTEYEGRTLRENLGLARPENQFVSAPASAIV</sequence>
<evidence type="ECO:0000313" key="7">
    <source>
        <dbReference type="Proteomes" id="UP000287352"/>
    </source>
</evidence>
<evidence type="ECO:0000256" key="2">
    <source>
        <dbReference type="ARBA" id="ARBA00022643"/>
    </source>
</evidence>
<evidence type="ECO:0000313" key="6">
    <source>
        <dbReference type="EMBL" id="GCE12782.1"/>
    </source>
</evidence>
<comment type="caution">
    <text evidence="6">The sequence shown here is derived from an EMBL/GenBank/DDBJ whole genome shotgun (WGS) entry which is preliminary data.</text>
</comment>
<keyword evidence="3" id="KW-0560">Oxidoreductase</keyword>
<evidence type="ECO:0000256" key="1">
    <source>
        <dbReference type="ARBA" id="ARBA00022630"/>
    </source>
</evidence>
<dbReference type="GO" id="GO:0016705">
    <property type="term" value="F:oxidoreductase activity, acting on paired donors, with incorporation or reduction of molecular oxygen"/>
    <property type="evidence" value="ECO:0007669"/>
    <property type="project" value="InterPro"/>
</dbReference>
<dbReference type="PANTHER" id="PTHR30011">
    <property type="entry name" value="ALKANESULFONATE MONOOXYGENASE-RELATED"/>
    <property type="match status" value="1"/>
</dbReference>
<keyword evidence="7" id="KW-1185">Reference proteome</keyword>
<dbReference type="EMBL" id="BIFR01000001">
    <property type="protein sequence ID" value="GCE12782.1"/>
    <property type="molecule type" value="Genomic_DNA"/>
</dbReference>
<keyword evidence="2" id="KW-0288">FMN</keyword>
<organism evidence="6 7">
    <name type="scientific">Tengunoibacter tsumagoiensis</name>
    <dbReference type="NCBI Taxonomy" id="2014871"/>
    <lineage>
        <taxon>Bacteria</taxon>
        <taxon>Bacillati</taxon>
        <taxon>Chloroflexota</taxon>
        <taxon>Ktedonobacteria</taxon>
        <taxon>Ktedonobacterales</taxon>
        <taxon>Dictyobacteraceae</taxon>
        <taxon>Tengunoibacter</taxon>
    </lineage>
</organism>
<dbReference type="GO" id="GO:0004497">
    <property type="term" value="F:monooxygenase activity"/>
    <property type="evidence" value="ECO:0007669"/>
    <property type="project" value="UniProtKB-KW"/>
</dbReference>
<dbReference type="AlphaFoldDB" id="A0A402A154"/>
<reference evidence="7" key="1">
    <citation type="submission" date="2018-12" db="EMBL/GenBank/DDBJ databases">
        <title>Tengunoibacter tsumagoiensis gen. nov., sp. nov., Dictyobacter kobayashii sp. nov., D. alpinus sp. nov., and D. joshuensis sp. nov. and description of Dictyobacteraceae fam. nov. within the order Ktedonobacterales isolated from Tengu-no-mugimeshi.</title>
        <authorList>
            <person name="Wang C.M."/>
            <person name="Zheng Y."/>
            <person name="Sakai Y."/>
            <person name="Toyoda A."/>
            <person name="Minakuchi Y."/>
            <person name="Abe K."/>
            <person name="Yokota A."/>
            <person name="Yabe S."/>
        </authorList>
    </citation>
    <scope>NUCLEOTIDE SEQUENCE [LARGE SCALE GENOMIC DNA]</scope>
    <source>
        <strain evidence="7">Uno3</strain>
    </source>
</reference>
<dbReference type="Proteomes" id="UP000287352">
    <property type="component" value="Unassembled WGS sequence"/>
</dbReference>
<dbReference type="InterPro" id="IPR051260">
    <property type="entry name" value="Diverse_substr_monoxygenases"/>
</dbReference>
<dbReference type="Pfam" id="PF00296">
    <property type="entry name" value="Bac_luciferase"/>
    <property type="match status" value="1"/>
</dbReference>
<proteinExistence type="predicted"/>
<name>A0A402A154_9CHLR</name>
<evidence type="ECO:0000256" key="3">
    <source>
        <dbReference type="ARBA" id="ARBA00023002"/>
    </source>
</evidence>
<feature type="domain" description="Luciferase-like" evidence="5">
    <location>
        <begin position="12"/>
        <end position="134"/>
    </location>
</feature>
<dbReference type="Gene3D" id="3.20.20.30">
    <property type="entry name" value="Luciferase-like domain"/>
    <property type="match status" value="1"/>
</dbReference>
<protein>
    <recommendedName>
        <fullName evidence="5">Luciferase-like domain-containing protein</fullName>
    </recommendedName>
</protein>
<gene>
    <name evidence="6" type="ORF">KTT_26410</name>
</gene>
<accession>A0A402A154</accession>
<dbReference type="SUPFAM" id="SSF51679">
    <property type="entry name" value="Bacterial luciferase-like"/>
    <property type="match status" value="1"/>
</dbReference>
<dbReference type="InterPro" id="IPR036661">
    <property type="entry name" value="Luciferase-like_sf"/>
</dbReference>
<dbReference type="InterPro" id="IPR011251">
    <property type="entry name" value="Luciferase-like_dom"/>
</dbReference>
<keyword evidence="4" id="KW-0503">Monooxygenase</keyword>
<keyword evidence="1" id="KW-0285">Flavoprotein</keyword>
<dbReference type="PANTHER" id="PTHR30011:SF16">
    <property type="entry name" value="C2H2 FINGER DOMAIN TRANSCRIPTION FACTOR (EUROFUNG)-RELATED"/>
    <property type="match status" value="1"/>
</dbReference>
<evidence type="ECO:0000256" key="4">
    <source>
        <dbReference type="ARBA" id="ARBA00023033"/>
    </source>
</evidence>